<evidence type="ECO:0000256" key="1">
    <source>
        <dbReference type="ARBA" id="ARBA00009437"/>
    </source>
</evidence>
<protein>
    <submittedName>
        <fullName evidence="6">LysR family transcriptional regulator</fullName>
    </submittedName>
</protein>
<keyword evidence="2" id="KW-0805">Transcription regulation</keyword>
<comment type="similarity">
    <text evidence="1">Belongs to the LysR transcriptional regulatory family.</text>
</comment>
<comment type="caution">
    <text evidence="6">The sequence shown here is derived from an EMBL/GenBank/DDBJ whole genome shotgun (WGS) entry which is preliminary data.</text>
</comment>
<evidence type="ECO:0000256" key="2">
    <source>
        <dbReference type="ARBA" id="ARBA00023015"/>
    </source>
</evidence>
<dbReference type="GO" id="GO:0003700">
    <property type="term" value="F:DNA-binding transcription factor activity"/>
    <property type="evidence" value="ECO:0007669"/>
    <property type="project" value="InterPro"/>
</dbReference>
<dbReference type="PANTHER" id="PTHR30419">
    <property type="entry name" value="HTH-TYPE TRANSCRIPTIONAL REGULATOR YBHD"/>
    <property type="match status" value="1"/>
</dbReference>
<proteinExistence type="inferred from homology"/>
<dbReference type="InterPro" id="IPR036390">
    <property type="entry name" value="WH_DNA-bd_sf"/>
</dbReference>
<dbReference type="Pfam" id="PF00126">
    <property type="entry name" value="HTH_1"/>
    <property type="match status" value="1"/>
</dbReference>
<dbReference type="SUPFAM" id="SSF53850">
    <property type="entry name" value="Periplasmic binding protein-like II"/>
    <property type="match status" value="1"/>
</dbReference>
<dbReference type="Pfam" id="PF03466">
    <property type="entry name" value="LysR_substrate"/>
    <property type="match status" value="1"/>
</dbReference>
<accession>A0A6A1R672</accession>
<dbReference type="AlphaFoldDB" id="A0A6A1R672"/>
<sequence>MEIANMQAFVAVADAMSYTKAAAALNSSQPTLSRHVQLLEKELGQRLLERHGRGVRVTDSGAALLVHVRGILEAVDHAKAEMSERLQSPRGKIRIGLPPRVAQSIAPDLVQQFLRACPDASITVEEGLSIRLREWLIAGRLDMAILFDPPSSQQLQIEGLERELLLLVGIEPLPSKVKVSAVGEFPLILPSEPQALRRIFQAVAERKDVRLHVVAEVDSMQTVLSLVERKVGYTVIPSSVAKMWNATVPLHTALLTMPQIRNRITLAVPCARPSTRLHVEAAKILKRLIHQTFSI</sequence>
<dbReference type="RefSeq" id="WP_151041989.1">
    <property type="nucleotide sequence ID" value="NZ_VZOT01000001.1"/>
</dbReference>
<dbReference type="FunFam" id="1.10.10.10:FF:000001">
    <property type="entry name" value="LysR family transcriptional regulator"/>
    <property type="match status" value="1"/>
</dbReference>
<dbReference type="Gene3D" id="1.10.10.10">
    <property type="entry name" value="Winged helix-like DNA-binding domain superfamily/Winged helix DNA-binding domain"/>
    <property type="match status" value="1"/>
</dbReference>
<reference evidence="6" key="1">
    <citation type="submission" date="2019-09" db="EMBL/GenBank/DDBJ databases">
        <title>Draft genome sequences of 48 bacterial type strains from the CCUG.</title>
        <authorList>
            <person name="Tunovic T."/>
            <person name="Pineiro-Iglesias B."/>
            <person name="Unosson C."/>
            <person name="Inganas E."/>
            <person name="Ohlen M."/>
            <person name="Cardew S."/>
            <person name="Jensie-Markopoulos S."/>
            <person name="Salva-Serra F."/>
            <person name="Jaen-Luchoro D."/>
            <person name="Karlsson R."/>
            <person name="Svensson-Stadler L."/>
            <person name="Chun J."/>
            <person name="Moore E."/>
        </authorList>
    </citation>
    <scope>NUCLEOTIDE SEQUENCE</scope>
    <source>
        <strain evidence="6">CCUG 15333</strain>
    </source>
</reference>
<keyword evidence="3" id="KW-0238">DNA-binding</keyword>
<evidence type="ECO:0000256" key="3">
    <source>
        <dbReference type="ARBA" id="ARBA00023125"/>
    </source>
</evidence>
<dbReference type="GO" id="GO:0005829">
    <property type="term" value="C:cytosol"/>
    <property type="evidence" value="ECO:0007669"/>
    <property type="project" value="TreeGrafter"/>
</dbReference>
<gene>
    <name evidence="6" type="ORF">F7P80_00300</name>
</gene>
<organism evidence="6">
    <name type="scientific">Comamonas kerstersii</name>
    <dbReference type="NCBI Taxonomy" id="225992"/>
    <lineage>
        <taxon>Bacteria</taxon>
        <taxon>Pseudomonadati</taxon>
        <taxon>Pseudomonadota</taxon>
        <taxon>Betaproteobacteria</taxon>
        <taxon>Burkholderiales</taxon>
        <taxon>Comamonadaceae</taxon>
        <taxon>Comamonas</taxon>
    </lineage>
</organism>
<dbReference type="InterPro" id="IPR000847">
    <property type="entry name" value="LysR_HTH_N"/>
</dbReference>
<dbReference type="Gene3D" id="3.40.190.290">
    <property type="match status" value="1"/>
</dbReference>
<dbReference type="InterPro" id="IPR036388">
    <property type="entry name" value="WH-like_DNA-bd_sf"/>
</dbReference>
<keyword evidence="4" id="KW-0804">Transcription</keyword>
<dbReference type="PRINTS" id="PR00039">
    <property type="entry name" value="HTHLYSR"/>
</dbReference>
<evidence type="ECO:0000256" key="4">
    <source>
        <dbReference type="ARBA" id="ARBA00023163"/>
    </source>
</evidence>
<dbReference type="GO" id="GO:0003677">
    <property type="term" value="F:DNA binding"/>
    <property type="evidence" value="ECO:0007669"/>
    <property type="project" value="UniProtKB-KW"/>
</dbReference>
<evidence type="ECO:0000259" key="5">
    <source>
        <dbReference type="PROSITE" id="PS50931"/>
    </source>
</evidence>
<dbReference type="InterPro" id="IPR050950">
    <property type="entry name" value="HTH-type_LysR_regulators"/>
</dbReference>
<feature type="domain" description="HTH lysR-type" evidence="5">
    <location>
        <begin position="1"/>
        <end position="58"/>
    </location>
</feature>
<name>A0A6A1R672_9BURK</name>
<dbReference type="PROSITE" id="PS50931">
    <property type="entry name" value="HTH_LYSR"/>
    <property type="match status" value="1"/>
</dbReference>
<evidence type="ECO:0000313" key="6">
    <source>
        <dbReference type="EMBL" id="KAB0588396.1"/>
    </source>
</evidence>
<dbReference type="InterPro" id="IPR005119">
    <property type="entry name" value="LysR_subst-bd"/>
</dbReference>
<dbReference type="EMBL" id="VZOT01000001">
    <property type="protein sequence ID" value="KAB0588396.1"/>
    <property type="molecule type" value="Genomic_DNA"/>
</dbReference>
<dbReference type="SUPFAM" id="SSF46785">
    <property type="entry name" value="Winged helix' DNA-binding domain"/>
    <property type="match status" value="1"/>
</dbReference>